<keyword evidence="7" id="KW-0472">Membrane</keyword>
<proteinExistence type="predicted"/>
<protein>
    <submittedName>
        <fullName evidence="9">PTS glucose transporter subunit IIA</fullName>
    </submittedName>
</protein>
<dbReference type="PANTHER" id="PTHR45008">
    <property type="entry name" value="PTS SYSTEM GLUCOSE-SPECIFIC EIIA COMPONENT"/>
    <property type="match status" value="1"/>
</dbReference>
<organism evidence="9 10">
    <name type="scientific">Candidatus Acetatifactor stercoripullorum</name>
    <dbReference type="NCBI Taxonomy" id="2838414"/>
    <lineage>
        <taxon>Bacteria</taxon>
        <taxon>Bacillati</taxon>
        <taxon>Bacillota</taxon>
        <taxon>Clostridia</taxon>
        <taxon>Lachnospirales</taxon>
        <taxon>Lachnospiraceae</taxon>
        <taxon>Acetatifactor</taxon>
    </lineage>
</organism>
<evidence type="ECO:0000256" key="2">
    <source>
        <dbReference type="ARBA" id="ARBA00022448"/>
    </source>
</evidence>
<evidence type="ECO:0000313" key="9">
    <source>
        <dbReference type="EMBL" id="HIW80460.1"/>
    </source>
</evidence>
<evidence type="ECO:0000256" key="1">
    <source>
        <dbReference type="ARBA" id="ARBA00004496"/>
    </source>
</evidence>
<keyword evidence="3 9" id="KW-0762">Sugar transport</keyword>
<dbReference type="GO" id="GO:0009401">
    <property type="term" value="P:phosphoenolpyruvate-dependent sugar phosphotransferase system"/>
    <property type="evidence" value="ECO:0007669"/>
    <property type="project" value="UniProtKB-KW"/>
</dbReference>
<dbReference type="PROSITE" id="PS51093">
    <property type="entry name" value="PTS_EIIA_TYPE_1"/>
    <property type="match status" value="1"/>
</dbReference>
<keyword evidence="4" id="KW-0808">Transferase</keyword>
<comment type="subcellular location">
    <subcellularLocation>
        <location evidence="1">Cytoplasm</location>
    </subcellularLocation>
</comment>
<sequence>MYITVSMFMIVAITMVSLMAGFWVGRSLRWKLAETEEENGGQPGEQTDEERFVREAVSAGEGRETVKEEGSRTRFVFQERKNKTVEKVIPRGWAIGSPCAGEVSFFYEGSRRGAVIQAQKGMVYAPASGKITKLYPMGNAFLLCAEFGVELLIKVGSCRDEMFSMYYRPRIVQNEIVNKGKLLLEFDLEGLEAENVDASVSISVEAAQDSREILVTGQKYVRVGEEVLWVRDQKTLD</sequence>
<evidence type="ECO:0000256" key="5">
    <source>
        <dbReference type="ARBA" id="ARBA00022683"/>
    </source>
</evidence>
<evidence type="ECO:0000313" key="10">
    <source>
        <dbReference type="Proteomes" id="UP000824265"/>
    </source>
</evidence>
<evidence type="ECO:0000259" key="8">
    <source>
        <dbReference type="PROSITE" id="PS51093"/>
    </source>
</evidence>
<dbReference type="InterPro" id="IPR011055">
    <property type="entry name" value="Dup_hybrid_motif"/>
</dbReference>
<keyword evidence="7" id="KW-1133">Transmembrane helix</keyword>
<feature type="transmembrane region" description="Helical" evidence="7">
    <location>
        <begin position="6"/>
        <end position="24"/>
    </location>
</feature>
<evidence type="ECO:0000256" key="3">
    <source>
        <dbReference type="ARBA" id="ARBA00022597"/>
    </source>
</evidence>
<keyword evidence="6" id="KW-0418">Kinase</keyword>
<evidence type="ECO:0000256" key="7">
    <source>
        <dbReference type="SAM" id="Phobius"/>
    </source>
</evidence>
<name>A0A9D1UBM1_9FIRM</name>
<reference evidence="9" key="1">
    <citation type="journal article" date="2021" name="PeerJ">
        <title>Extensive microbial diversity within the chicken gut microbiome revealed by metagenomics and culture.</title>
        <authorList>
            <person name="Gilroy R."/>
            <person name="Ravi A."/>
            <person name="Getino M."/>
            <person name="Pursley I."/>
            <person name="Horton D.L."/>
            <person name="Alikhan N.F."/>
            <person name="Baker D."/>
            <person name="Gharbi K."/>
            <person name="Hall N."/>
            <person name="Watson M."/>
            <person name="Adriaenssens E.M."/>
            <person name="Foster-Nyarko E."/>
            <person name="Jarju S."/>
            <person name="Secka A."/>
            <person name="Antonio M."/>
            <person name="Oren A."/>
            <person name="Chaudhuri R.R."/>
            <person name="La Ragione R."/>
            <person name="Hildebrand F."/>
            <person name="Pallen M.J."/>
        </authorList>
    </citation>
    <scope>NUCLEOTIDE SEQUENCE</scope>
    <source>
        <strain evidence="9">CHK195-6426</strain>
    </source>
</reference>
<dbReference type="SUPFAM" id="SSF51261">
    <property type="entry name" value="Duplicated hybrid motif"/>
    <property type="match status" value="1"/>
</dbReference>
<dbReference type="Pfam" id="PF00358">
    <property type="entry name" value="PTS_EIIA_1"/>
    <property type="match status" value="1"/>
</dbReference>
<gene>
    <name evidence="9" type="ORF">H9742_02860</name>
</gene>
<dbReference type="Gene3D" id="2.70.70.10">
    <property type="entry name" value="Glucose Permease (Domain IIA)"/>
    <property type="match status" value="1"/>
</dbReference>
<keyword evidence="2" id="KW-0813">Transport</keyword>
<dbReference type="GO" id="GO:0005737">
    <property type="term" value="C:cytoplasm"/>
    <property type="evidence" value="ECO:0007669"/>
    <property type="project" value="UniProtKB-SubCell"/>
</dbReference>
<feature type="domain" description="PTS EIIA type-1" evidence="8">
    <location>
        <begin position="102"/>
        <end position="206"/>
    </location>
</feature>
<accession>A0A9D1UBM1</accession>
<dbReference type="GO" id="GO:0016301">
    <property type="term" value="F:kinase activity"/>
    <property type="evidence" value="ECO:0007669"/>
    <property type="project" value="UniProtKB-KW"/>
</dbReference>
<keyword evidence="7" id="KW-0812">Transmembrane</keyword>
<dbReference type="PANTHER" id="PTHR45008:SF1">
    <property type="entry name" value="PTS SYSTEM GLUCOSE-SPECIFIC EIIA COMPONENT"/>
    <property type="match status" value="1"/>
</dbReference>
<dbReference type="InterPro" id="IPR050890">
    <property type="entry name" value="PTS_EIIA_component"/>
</dbReference>
<evidence type="ECO:0000256" key="4">
    <source>
        <dbReference type="ARBA" id="ARBA00022679"/>
    </source>
</evidence>
<dbReference type="EMBL" id="DXGH01000012">
    <property type="protein sequence ID" value="HIW80460.1"/>
    <property type="molecule type" value="Genomic_DNA"/>
</dbReference>
<keyword evidence="5" id="KW-0598">Phosphotransferase system</keyword>
<evidence type="ECO:0000256" key="6">
    <source>
        <dbReference type="ARBA" id="ARBA00022777"/>
    </source>
</evidence>
<dbReference type="InterPro" id="IPR001127">
    <property type="entry name" value="PTS_EIIA_1_perm"/>
</dbReference>
<dbReference type="AlphaFoldDB" id="A0A9D1UBM1"/>
<dbReference type="Proteomes" id="UP000824265">
    <property type="component" value="Unassembled WGS sequence"/>
</dbReference>
<comment type="caution">
    <text evidence="9">The sequence shown here is derived from an EMBL/GenBank/DDBJ whole genome shotgun (WGS) entry which is preliminary data.</text>
</comment>
<reference evidence="9" key="2">
    <citation type="submission" date="2021-04" db="EMBL/GenBank/DDBJ databases">
        <authorList>
            <person name="Gilroy R."/>
        </authorList>
    </citation>
    <scope>NUCLEOTIDE SEQUENCE</scope>
    <source>
        <strain evidence="9">CHK195-6426</strain>
    </source>
</reference>